<organism evidence="1 2">
    <name type="scientific">Vibrio gazogenes DSM 21264 = NBRC 103151</name>
    <dbReference type="NCBI Taxonomy" id="1123492"/>
    <lineage>
        <taxon>Bacteria</taxon>
        <taxon>Pseudomonadati</taxon>
        <taxon>Pseudomonadota</taxon>
        <taxon>Gammaproteobacteria</taxon>
        <taxon>Vibrionales</taxon>
        <taxon>Vibrionaceae</taxon>
        <taxon>Vibrio</taxon>
    </lineage>
</organism>
<dbReference type="Proteomes" id="UP000184159">
    <property type="component" value="Unassembled WGS sequence"/>
</dbReference>
<keyword evidence="1" id="KW-0489">Methyltransferase</keyword>
<keyword evidence="1" id="KW-0808">Transferase</keyword>
<dbReference type="GO" id="GO:0032259">
    <property type="term" value="P:methylation"/>
    <property type="evidence" value="ECO:0007669"/>
    <property type="project" value="UniProtKB-KW"/>
</dbReference>
<dbReference type="PANTHER" id="PTHR43861">
    <property type="entry name" value="TRANS-ACONITATE 2-METHYLTRANSFERASE-RELATED"/>
    <property type="match status" value="1"/>
</dbReference>
<dbReference type="CDD" id="cd02440">
    <property type="entry name" value="AdoMet_MTases"/>
    <property type="match status" value="1"/>
</dbReference>
<protein>
    <submittedName>
        <fullName evidence="1">Methyltransferase domain-containing protein</fullName>
    </submittedName>
</protein>
<dbReference type="Pfam" id="PF13489">
    <property type="entry name" value="Methyltransf_23"/>
    <property type="match status" value="1"/>
</dbReference>
<gene>
    <name evidence="1" type="ORF">SAMN02745781_02208</name>
</gene>
<accession>A0A1M5BE20</accession>
<dbReference type="InterPro" id="IPR029063">
    <property type="entry name" value="SAM-dependent_MTases_sf"/>
</dbReference>
<proteinExistence type="predicted"/>
<sequence>MKNYSLELLIDVESAHKKTLEKIKNGSVVLEIGCNQGHMSSYLKEKMNCTVSGVDIDSSALEAASSYLDTAYNIDCNDVIKLDSLIPDNYYDYILATDVLEHLQYPDQVLKILTKKLKISGKFVISVPNASHNLMLMSLLKNDFTYQDVGFFDNTHIKWFTSDTFAKMLNELGLIIELHDFVYMTPEYEPVQNNRYEEFGLLEREVLLKHKNGHFFQNIFVVSKDENSNRAPVQNIDAYWFDCIQLNGEDSKKKVDVFDACVNINISEDHELNFDDVLDIVPTMRLRGIKNINLNYLDSDEDVKWNIINGFEIDQVIYSFSDMKIRVNIESKRALNLSFEYVDVNEDVLKSIFKLGSQCRSS</sequence>
<name>A0A1M5BE20_VIBGA</name>
<evidence type="ECO:0000313" key="2">
    <source>
        <dbReference type="Proteomes" id="UP000184159"/>
    </source>
</evidence>
<dbReference type="EMBL" id="FQUH01000009">
    <property type="protein sequence ID" value="SHF40678.1"/>
    <property type="molecule type" value="Genomic_DNA"/>
</dbReference>
<dbReference type="Gene3D" id="3.40.50.150">
    <property type="entry name" value="Vaccinia Virus protein VP39"/>
    <property type="match status" value="1"/>
</dbReference>
<keyword evidence="2" id="KW-1185">Reference proteome</keyword>
<dbReference type="RefSeq" id="WP_072959132.1">
    <property type="nucleotide sequence ID" value="NZ_FQUH01000009.1"/>
</dbReference>
<dbReference type="GO" id="GO:0008168">
    <property type="term" value="F:methyltransferase activity"/>
    <property type="evidence" value="ECO:0007669"/>
    <property type="project" value="UniProtKB-KW"/>
</dbReference>
<dbReference type="SUPFAM" id="SSF53335">
    <property type="entry name" value="S-adenosyl-L-methionine-dependent methyltransferases"/>
    <property type="match status" value="1"/>
</dbReference>
<dbReference type="AlphaFoldDB" id="A0A1M5BE20"/>
<evidence type="ECO:0000313" key="1">
    <source>
        <dbReference type="EMBL" id="SHF40678.1"/>
    </source>
</evidence>
<reference evidence="2" key="1">
    <citation type="submission" date="2016-11" db="EMBL/GenBank/DDBJ databases">
        <authorList>
            <person name="Varghese N."/>
            <person name="Submissions S."/>
        </authorList>
    </citation>
    <scope>NUCLEOTIDE SEQUENCE [LARGE SCALE GENOMIC DNA]</scope>
    <source>
        <strain evidence="2">DSM 21264</strain>
    </source>
</reference>